<keyword evidence="1" id="KW-0732">Signal</keyword>
<feature type="signal peptide" evidence="1">
    <location>
        <begin position="1"/>
        <end position="29"/>
    </location>
</feature>
<proteinExistence type="predicted"/>
<dbReference type="AlphaFoldDB" id="A0A318IW43"/>
<evidence type="ECO:0000313" key="2">
    <source>
        <dbReference type="EMBL" id="PXX38571.1"/>
    </source>
</evidence>
<dbReference type="SUPFAM" id="SSF50630">
    <property type="entry name" value="Acid proteases"/>
    <property type="match status" value="1"/>
</dbReference>
<sequence>MKPFTSHLHITACAALFTTIACLPGAATAAASLDKALSIPMTWDERASFFTVELQVADKKIKLMVDTGSSNQVITESTASLLGLDPAKLPVVGTGKDHAGNPVPIKMLPVLQATLAGQDMDLKTVVIIPDIPDLARLGVAGMISPQLAFDHPMRLDFRQKQWIVNPVSSPFPLDKTITAYWFKKNKVFTQITAEGKQAVWGMIDSGAGSSKFEADYLGRALSEEDCAVRGVAGCGKGQKDTTPTRLDFGGTKFTLPEVVLLKAVKHGDKADEKAQIGMSILRFCSITINKRLDEQISIACVTQ</sequence>
<dbReference type="PROSITE" id="PS51257">
    <property type="entry name" value="PROKAR_LIPOPROTEIN"/>
    <property type="match status" value="1"/>
</dbReference>
<dbReference type="GO" id="GO:0008233">
    <property type="term" value="F:peptidase activity"/>
    <property type="evidence" value="ECO:0007669"/>
    <property type="project" value="UniProtKB-KW"/>
</dbReference>
<name>A0A318IW43_9BURK</name>
<keyword evidence="2" id="KW-0645">Protease</keyword>
<reference evidence="2 3" key="1">
    <citation type="submission" date="2018-05" db="EMBL/GenBank/DDBJ databases">
        <title>Genomic Encyclopedia of Type Strains, Phase IV (KMG-IV): sequencing the most valuable type-strain genomes for metagenomic binning, comparative biology and taxonomic classification.</title>
        <authorList>
            <person name="Goeker M."/>
        </authorList>
    </citation>
    <scope>NUCLEOTIDE SEQUENCE [LARGE SCALE GENOMIC DNA]</scope>
    <source>
        <strain evidence="2 3">DSM 19792</strain>
    </source>
</reference>
<keyword evidence="3" id="KW-1185">Reference proteome</keyword>
<comment type="caution">
    <text evidence="2">The sequence shown here is derived from an EMBL/GenBank/DDBJ whole genome shotgun (WGS) entry which is preliminary data.</text>
</comment>
<evidence type="ECO:0000256" key="1">
    <source>
        <dbReference type="SAM" id="SignalP"/>
    </source>
</evidence>
<dbReference type="OrthoDB" id="9890438at2"/>
<protein>
    <submittedName>
        <fullName evidence="2">Aspartyl protease</fullName>
    </submittedName>
</protein>
<dbReference type="Proteomes" id="UP000247792">
    <property type="component" value="Unassembled WGS sequence"/>
</dbReference>
<dbReference type="GO" id="GO:0006508">
    <property type="term" value="P:proteolysis"/>
    <property type="evidence" value="ECO:0007669"/>
    <property type="project" value="UniProtKB-KW"/>
</dbReference>
<evidence type="ECO:0000313" key="3">
    <source>
        <dbReference type="Proteomes" id="UP000247792"/>
    </source>
</evidence>
<keyword evidence="2" id="KW-0378">Hydrolase</keyword>
<dbReference type="Gene3D" id="2.40.70.10">
    <property type="entry name" value="Acid Proteases"/>
    <property type="match status" value="1"/>
</dbReference>
<organism evidence="2 3">
    <name type="scientific">Undibacterium pigrum</name>
    <dbReference type="NCBI Taxonomy" id="401470"/>
    <lineage>
        <taxon>Bacteria</taxon>
        <taxon>Pseudomonadati</taxon>
        <taxon>Pseudomonadota</taxon>
        <taxon>Betaproteobacteria</taxon>
        <taxon>Burkholderiales</taxon>
        <taxon>Oxalobacteraceae</taxon>
        <taxon>Undibacterium</taxon>
    </lineage>
</organism>
<dbReference type="Pfam" id="PF13650">
    <property type="entry name" value="Asp_protease_2"/>
    <property type="match status" value="1"/>
</dbReference>
<gene>
    <name evidence="2" type="ORF">DFR42_11283</name>
</gene>
<feature type="chain" id="PRO_5016375253" evidence="1">
    <location>
        <begin position="30"/>
        <end position="303"/>
    </location>
</feature>
<dbReference type="RefSeq" id="WP_110257725.1">
    <property type="nucleotide sequence ID" value="NZ_QJKB01000012.1"/>
</dbReference>
<accession>A0A318IW43</accession>
<dbReference type="InterPro" id="IPR021109">
    <property type="entry name" value="Peptidase_aspartic_dom_sf"/>
</dbReference>
<dbReference type="EMBL" id="QJKB01000012">
    <property type="protein sequence ID" value="PXX38571.1"/>
    <property type="molecule type" value="Genomic_DNA"/>
</dbReference>